<feature type="compositionally biased region" description="Polar residues" evidence="1">
    <location>
        <begin position="255"/>
        <end position="265"/>
    </location>
</feature>
<feature type="compositionally biased region" description="Basic and acidic residues" evidence="1">
    <location>
        <begin position="125"/>
        <end position="140"/>
    </location>
</feature>
<feature type="compositionally biased region" description="Polar residues" evidence="1">
    <location>
        <begin position="31"/>
        <end position="42"/>
    </location>
</feature>
<name>A0A1B1BFQ7_9MICO</name>
<evidence type="ECO:0000313" key="3">
    <source>
        <dbReference type="Proteomes" id="UP000092582"/>
    </source>
</evidence>
<feature type="compositionally biased region" description="Polar residues" evidence="1">
    <location>
        <begin position="211"/>
        <end position="222"/>
    </location>
</feature>
<feature type="compositionally biased region" description="Basic residues" evidence="1">
    <location>
        <begin position="270"/>
        <end position="281"/>
    </location>
</feature>
<dbReference type="Proteomes" id="UP000092582">
    <property type="component" value="Chromosome 1"/>
</dbReference>
<feature type="compositionally biased region" description="Polar residues" evidence="1">
    <location>
        <begin position="189"/>
        <end position="198"/>
    </location>
</feature>
<feature type="compositionally biased region" description="Polar residues" evidence="1">
    <location>
        <begin position="77"/>
        <end position="98"/>
    </location>
</feature>
<evidence type="ECO:0000256" key="1">
    <source>
        <dbReference type="SAM" id="MobiDB-lite"/>
    </source>
</evidence>
<feature type="compositionally biased region" description="Polar residues" evidence="1">
    <location>
        <begin position="105"/>
        <end position="121"/>
    </location>
</feature>
<organism evidence="2 3">
    <name type="scientific">Cryobacterium arcticum</name>
    <dbReference type="NCBI Taxonomy" id="670052"/>
    <lineage>
        <taxon>Bacteria</taxon>
        <taxon>Bacillati</taxon>
        <taxon>Actinomycetota</taxon>
        <taxon>Actinomycetes</taxon>
        <taxon>Micrococcales</taxon>
        <taxon>Microbacteriaceae</taxon>
        <taxon>Cryobacterium</taxon>
    </lineage>
</organism>
<dbReference type="KEGG" id="cart:PA27867_0432"/>
<feature type="compositionally biased region" description="Basic and acidic residues" evidence="1">
    <location>
        <begin position="13"/>
        <end position="28"/>
    </location>
</feature>
<reference evidence="2 3" key="1">
    <citation type="submission" date="2016-06" db="EMBL/GenBank/DDBJ databases">
        <title>Genome sequencing of Cryobacterium arcticum PAMC 27867.</title>
        <authorList>
            <person name="Lee J."/>
            <person name="Kim O.-S."/>
        </authorList>
    </citation>
    <scope>NUCLEOTIDE SEQUENCE [LARGE SCALE GENOMIC DNA]</scope>
    <source>
        <strain evidence="2 3">PAMC 27867</strain>
    </source>
</reference>
<evidence type="ECO:0000313" key="2">
    <source>
        <dbReference type="EMBL" id="ANP71404.1"/>
    </source>
</evidence>
<dbReference type="PATRIC" id="fig|670052.7.peg.453"/>
<dbReference type="AlphaFoldDB" id="A0A1B1BFQ7"/>
<accession>A0A1B1BFQ7</accession>
<feature type="compositionally biased region" description="Polar residues" evidence="1">
    <location>
        <begin position="143"/>
        <end position="154"/>
    </location>
</feature>
<gene>
    <name evidence="2" type="ORF">PA27867_0432</name>
</gene>
<dbReference type="EMBL" id="CP016282">
    <property type="protein sequence ID" value="ANP71404.1"/>
    <property type="molecule type" value="Genomic_DNA"/>
</dbReference>
<keyword evidence="3" id="KW-1185">Reference proteome</keyword>
<feature type="compositionally biased region" description="Polar residues" evidence="1">
    <location>
        <begin position="161"/>
        <end position="177"/>
    </location>
</feature>
<proteinExistence type="predicted"/>
<feature type="region of interest" description="Disordered" evidence="1">
    <location>
        <begin position="1"/>
        <end position="303"/>
    </location>
</feature>
<sequence length="303" mass="33481">MGARHTLTSPGLDKLDHREGTTHTHPPEPDSATQPNRRSSLSRPRKPNRVSTSSTTVRARHTLTSPGLDKLDHRGGTTHTQPPEPDSATQPNRRSSLSRPRKPNRVSTSSTTVGARHTLTSPGLDKLDHREGTTHTHPPEPDSATQPNRRSSLSRPRKPNRVSTSSTTVRARHTLTSPGLDKLDHRGGTTHTHVTWSRQARPPRGHDTHATTRTRQCDSTQPPVEPVETPQSEPGLDKLDHRGGTTHTHPPEPDSATQPNRRSSLSRPRGTIRGRRSRPRSRPAWGCDTHGGRGTEMRTSRLR</sequence>
<feature type="compositionally biased region" description="Polar residues" evidence="1">
    <location>
        <begin position="49"/>
        <end position="65"/>
    </location>
</feature>
<protein>
    <submittedName>
        <fullName evidence="2">Uncharacterized protein</fullName>
    </submittedName>
</protein>
<feature type="compositionally biased region" description="Basic and acidic residues" evidence="1">
    <location>
        <begin position="290"/>
        <end position="303"/>
    </location>
</feature>